<proteinExistence type="predicted"/>
<keyword evidence="1" id="KW-0677">Repeat</keyword>
<keyword evidence="2 4" id="KW-0802">TPR repeat</keyword>
<evidence type="ECO:0000256" key="4">
    <source>
        <dbReference type="PROSITE-ProRule" id="PRU00339"/>
    </source>
</evidence>
<dbReference type="Gene3D" id="1.25.40.10">
    <property type="entry name" value="Tetratricopeptide repeat domain"/>
    <property type="match status" value="2"/>
</dbReference>
<evidence type="ECO:0000256" key="1">
    <source>
        <dbReference type="ARBA" id="ARBA00022737"/>
    </source>
</evidence>
<evidence type="ECO:0000256" key="2">
    <source>
        <dbReference type="ARBA" id="ARBA00022803"/>
    </source>
</evidence>
<dbReference type="PROSITE" id="PS50088">
    <property type="entry name" value="ANK_REPEAT"/>
    <property type="match status" value="2"/>
</dbReference>
<feature type="repeat" description="ANK" evidence="3">
    <location>
        <begin position="76"/>
        <end position="108"/>
    </location>
</feature>
<evidence type="ECO:0000313" key="6">
    <source>
        <dbReference type="EMBL" id="CAL4891188.1"/>
    </source>
</evidence>
<feature type="repeat" description="TPR" evidence="4">
    <location>
        <begin position="151"/>
        <end position="184"/>
    </location>
</feature>
<feature type="region of interest" description="Disordered" evidence="5">
    <location>
        <begin position="303"/>
        <end position="329"/>
    </location>
</feature>
<sequence>MAPAASKPSGSDVALQAAIDGNLGLLKKMAKKVNLREAKDDRGRNALHLVAAKGHLEVCRFLVEELGLDVNSTSAYGSSPLHFAGTEGGESVLRYLVGRGGNPGMPDQALVLKPFDATLFAKRSLCWLRLRDGGRALLDAQFCKILRPRWAKAWYREGTALSSLKNHKGAVDAFAEALKLCPSSKKIEKALRKAKITNPKSKGNEAFEKGHYLIAADYYGEALAIDPFNATLFAKRSLCWLRLRDGDKALLDAQFCKMSRPRWAKAWHREGAALSFSKNHKGALDAFAEALKLDPSSKKIKKSLRKAKASMKTSGGSGELDHGSPGFVR</sequence>
<dbReference type="InterPro" id="IPR002110">
    <property type="entry name" value="Ankyrin_rpt"/>
</dbReference>
<feature type="repeat" description="TPR" evidence="4">
    <location>
        <begin position="264"/>
        <end position="297"/>
    </location>
</feature>
<dbReference type="PANTHER" id="PTHR46224">
    <property type="entry name" value="ANKYRIN REPEAT FAMILY PROTEIN"/>
    <property type="match status" value="1"/>
</dbReference>
<organism evidence="6 7">
    <name type="scientific">Urochloa decumbens</name>
    <dbReference type="NCBI Taxonomy" id="240449"/>
    <lineage>
        <taxon>Eukaryota</taxon>
        <taxon>Viridiplantae</taxon>
        <taxon>Streptophyta</taxon>
        <taxon>Embryophyta</taxon>
        <taxon>Tracheophyta</taxon>
        <taxon>Spermatophyta</taxon>
        <taxon>Magnoliopsida</taxon>
        <taxon>Liliopsida</taxon>
        <taxon>Poales</taxon>
        <taxon>Poaceae</taxon>
        <taxon>PACMAD clade</taxon>
        <taxon>Panicoideae</taxon>
        <taxon>Panicodae</taxon>
        <taxon>Paniceae</taxon>
        <taxon>Melinidinae</taxon>
        <taxon>Urochloa</taxon>
    </lineage>
</organism>
<dbReference type="Pfam" id="PF07719">
    <property type="entry name" value="TPR_2"/>
    <property type="match status" value="2"/>
</dbReference>
<dbReference type="SMART" id="SM00248">
    <property type="entry name" value="ANK"/>
    <property type="match status" value="2"/>
</dbReference>
<dbReference type="InterPro" id="IPR036770">
    <property type="entry name" value="Ankyrin_rpt-contain_sf"/>
</dbReference>
<dbReference type="InterPro" id="IPR019734">
    <property type="entry name" value="TPR_rpt"/>
</dbReference>
<evidence type="ECO:0000256" key="3">
    <source>
        <dbReference type="PROSITE-ProRule" id="PRU00023"/>
    </source>
</evidence>
<dbReference type="Proteomes" id="UP001497457">
    <property type="component" value="Chromosome 10rd"/>
</dbReference>
<gene>
    <name evidence="6" type="ORF">URODEC1_LOCUS3653</name>
</gene>
<dbReference type="PROSITE" id="PS50297">
    <property type="entry name" value="ANK_REP_REGION"/>
    <property type="match status" value="2"/>
</dbReference>
<dbReference type="EMBL" id="OZ075120">
    <property type="protein sequence ID" value="CAL4891188.1"/>
    <property type="molecule type" value="Genomic_DNA"/>
</dbReference>
<dbReference type="PANTHER" id="PTHR46224:SF37">
    <property type="entry name" value="OS12G0600100 PROTEIN"/>
    <property type="match status" value="1"/>
</dbReference>
<dbReference type="PROSITE" id="PS50005">
    <property type="entry name" value="TPR"/>
    <property type="match status" value="2"/>
</dbReference>
<evidence type="ECO:0000313" key="7">
    <source>
        <dbReference type="Proteomes" id="UP001497457"/>
    </source>
</evidence>
<dbReference type="SUPFAM" id="SSF48403">
    <property type="entry name" value="Ankyrin repeat"/>
    <property type="match status" value="1"/>
</dbReference>
<keyword evidence="3" id="KW-0040">ANK repeat</keyword>
<dbReference type="SMART" id="SM00028">
    <property type="entry name" value="TPR"/>
    <property type="match status" value="3"/>
</dbReference>
<dbReference type="InterPro" id="IPR011990">
    <property type="entry name" value="TPR-like_helical_dom_sf"/>
</dbReference>
<reference evidence="6 7" key="2">
    <citation type="submission" date="2024-10" db="EMBL/GenBank/DDBJ databases">
        <authorList>
            <person name="Ryan C."/>
        </authorList>
    </citation>
    <scope>NUCLEOTIDE SEQUENCE [LARGE SCALE GENOMIC DNA]</scope>
</reference>
<feature type="repeat" description="ANK" evidence="3">
    <location>
        <begin position="42"/>
        <end position="64"/>
    </location>
</feature>
<dbReference type="Pfam" id="PF13432">
    <property type="entry name" value="TPR_16"/>
    <property type="match status" value="1"/>
</dbReference>
<keyword evidence="7" id="KW-1185">Reference proteome</keyword>
<dbReference type="AlphaFoldDB" id="A0ABC8VHZ5"/>
<protein>
    <submittedName>
        <fullName evidence="6">Uncharacterized protein</fullName>
    </submittedName>
</protein>
<dbReference type="Gene3D" id="1.25.40.20">
    <property type="entry name" value="Ankyrin repeat-containing domain"/>
    <property type="match status" value="1"/>
</dbReference>
<accession>A0ABC8VHZ5</accession>
<dbReference type="SUPFAM" id="SSF48452">
    <property type="entry name" value="TPR-like"/>
    <property type="match status" value="2"/>
</dbReference>
<dbReference type="Pfam" id="PF12796">
    <property type="entry name" value="Ank_2"/>
    <property type="match status" value="1"/>
</dbReference>
<reference evidence="7" key="1">
    <citation type="submission" date="2024-06" db="EMBL/GenBank/DDBJ databases">
        <authorList>
            <person name="Ryan C."/>
        </authorList>
    </citation>
    <scope>NUCLEOTIDE SEQUENCE [LARGE SCALE GENOMIC DNA]</scope>
</reference>
<dbReference type="InterPro" id="IPR013105">
    <property type="entry name" value="TPR_2"/>
</dbReference>
<dbReference type="InterPro" id="IPR051616">
    <property type="entry name" value="Cul2-RING_E3_ligase_SR"/>
</dbReference>
<name>A0ABC8VHZ5_9POAL</name>
<evidence type="ECO:0000256" key="5">
    <source>
        <dbReference type="SAM" id="MobiDB-lite"/>
    </source>
</evidence>